<proteinExistence type="predicted"/>
<dbReference type="InterPro" id="IPR010016">
    <property type="entry name" value="PxpB"/>
</dbReference>
<evidence type="ECO:0000256" key="2">
    <source>
        <dbReference type="ARBA" id="ARBA00022801"/>
    </source>
</evidence>
<name>A0ABX1J4V4_9PSEU</name>
<dbReference type="InterPro" id="IPR003833">
    <property type="entry name" value="CT_C_D"/>
</dbReference>
<dbReference type="Gene3D" id="3.30.1360.40">
    <property type="match status" value="1"/>
</dbReference>
<dbReference type="SUPFAM" id="SSF50891">
    <property type="entry name" value="Cyclophilin-like"/>
    <property type="match status" value="1"/>
</dbReference>
<dbReference type="SMART" id="SM00796">
    <property type="entry name" value="AHS1"/>
    <property type="match status" value="1"/>
</dbReference>
<dbReference type="Proteomes" id="UP000715441">
    <property type="component" value="Unassembled WGS sequence"/>
</dbReference>
<evidence type="ECO:0000259" key="4">
    <source>
        <dbReference type="SMART" id="SM00796"/>
    </source>
</evidence>
<keyword evidence="1" id="KW-0547">Nucleotide-binding</keyword>
<dbReference type="Gene3D" id="2.40.100.10">
    <property type="entry name" value="Cyclophilin-like"/>
    <property type="match status" value="1"/>
</dbReference>
<keyword evidence="3" id="KW-0067">ATP-binding</keyword>
<comment type="caution">
    <text evidence="5">The sequence shown here is derived from an EMBL/GenBank/DDBJ whole genome shotgun (WGS) entry which is preliminary data.</text>
</comment>
<dbReference type="InterPro" id="IPR029000">
    <property type="entry name" value="Cyclophilin-like_dom_sf"/>
</dbReference>
<dbReference type="GO" id="GO:0016787">
    <property type="term" value="F:hydrolase activity"/>
    <property type="evidence" value="ECO:0007669"/>
    <property type="project" value="UniProtKB-KW"/>
</dbReference>
<accession>A0ABX1J4V4</accession>
<dbReference type="PANTHER" id="PTHR34698">
    <property type="entry name" value="5-OXOPROLINASE SUBUNIT B"/>
    <property type="match status" value="1"/>
</dbReference>
<dbReference type="Pfam" id="PF02682">
    <property type="entry name" value="CT_C_D"/>
    <property type="match status" value="1"/>
</dbReference>
<evidence type="ECO:0000256" key="1">
    <source>
        <dbReference type="ARBA" id="ARBA00022741"/>
    </source>
</evidence>
<evidence type="ECO:0000313" key="6">
    <source>
        <dbReference type="Proteomes" id="UP000715441"/>
    </source>
</evidence>
<dbReference type="EMBL" id="JAAXLS010000011">
    <property type="protein sequence ID" value="NKQ54822.1"/>
    <property type="molecule type" value="Genomic_DNA"/>
</dbReference>
<sequence length="202" mass="21452">MKVRACGDRAVLAEVDDIGAVLGLYAALRQSRPDGIVDLVPAARTLLVRFEPRVISAQEVTVLLEHTAPAPVTASQADTVTIPVRYDGEDLAEVAERTGLDVPGVIDLHSAADYVVAFGGFAPGFGYLTGLDPKLHLPRRAVPRTRVPIGSVAIAGEYAGVYPRSSPGGWHLLGRTEIPLWDTGRTPPALLAPGTRVRFEAT</sequence>
<reference evidence="5 6" key="1">
    <citation type="submission" date="2020-04" db="EMBL/GenBank/DDBJ databases">
        <title>Novel species.</title>
        <authorList>
            <person name="Teo W.F.A."/>
            <person name="Lipun K."/>
            <person name="Srisuk N."/>
            <person name="Duangmal K."/>
        </authorList>
    </citation>
    <scope>NUCLEOTIDE SEQUENCE [LARGE SCALE GENOMIC DNA]</scope>
    <source>
        <strain evidence="5 6">K13G38</strain>
    </source>
</reference>
<organism evidence="5 6">
    <name type="scientific">Amycolatopsis acididurans</name>
    <dbReference type="NCBI Taxonomy" id="2724524"/>
    <lineage>
        <taxon>Bacteria</taxon>
        <taxon>Bacillati</taxon>
        <taxon>Actinomycetota</taxon>
        <taxon>Actinomycetes</taxon>
        <taxon>Pseudonocardiales</taxon>
        <taxon>Pseudonocardiaceae</taxon>
        <taxon>Amycolatopsis</taxon>
    </lineage>
</organism>
<evidence type="ECO:0000313" key="5">
    <source>
        <dbReference type="EMBL" id="NKQ54822.1"/>
    </source>
</evidence>
<keyword evidence="2 5" id="KW-0378">Hydrolase</keyword>
<dbReference type="SUPFAM" id="SSF160467">
    <property type="entry name" value="PH0987 N-terminal domain-like"/>
    <property type="match status" value="1"/>
</dbReference>
<evidence type="ECO:0000256" key="3">
    <source>
        <dbReference type="ARBA" id="ARBA00022840"/>
    </source>
</evidence>
<dbReference type="PANTHER" id="PTHR34698:SF2">
    <property type="entry name" value="5-OXOPROLINASE SUBUNIT B"/>
    <property type="match status" value="1"/>
</dbReference>
<feature type="domain" description="Carboxyltransferase" evidence="4">
    <location>
        <begin position="1"/>
        <end position="191"/>
    </location>
</feature>
<keyword evidence="6" id="KW-1185">Reference proteome</keyword>
<gene>
    <name evidence="5" type="ORF">HFP15_18210</name>
</gene>
<dbReference type="RefSeq" id="WP_168517136.1">
    <property type="nucleotide sequence ID" value="NZ_JAAXLS010000011.1"/>
</dbReference>
<protein>
    <submittedName>
        <fullName evidence="5">Allophanate hydrolase subunit 1</fullName>
    </submittedName>
</protein>